<gene>
    <name evidence="1" type="ORF">BKG82_27640</name>
</gene>
<evidence type="ECO:0000313" key="1">
    <source>
        <dbReference type="EMBL" id="OHU47384.1"/>
    </source>
</evidence>
<reference evidence="1 2" key="1">
    <citation type="submission" date="2016-10" db="EMBL/GenBank/DDBJ databases">
        <title>Evaluation of Human, Veterinary and Environmental Mycobacterium chelonae Isolates by Core Genome Phylogenomic Analysis, Targeted Gene Comparison, and Anti-microbial Susceptibility Patterns: A Tale of Mistaken Identities.</title>
        <authorList>
            <person name="Fogelson S.B."/>
            <person name="Camus A.C."/>
            <person name="Lorenz W."/>
            <person name="Vasireddy R."/>
            <person name="Vasireddy S."/>
            <person name="Smith T."/>
            <person name="Brown-Elliott B.A."/>
            <person name="Wallace R.J.Jr."/>
            <person name="Hasan N.A."/>
            <person name="Reischl U."/>
            <person name="Sanchez S."/>
        </authorList>
    </citation>
    <scope>NUCLEOTIDE SEQUENCE [LARGE SCALE GENOMIC DNA]</scope>
    <source>
        <strain evidence="1 2">15515</strain>
    </source>
</reference>
<organism evidence="1 2">
    <name type="scientific">Mycobacteroides chelonae</name>
    <name type="common">Mycobacterium chelonae</name>
    <dbReference type="NCBI Taxonomy" id="1774"/>
    <lineage>
        <taxon>Bacteria</taxon>
        <taxon>Bacillati</taxon>
        <taxon>Actinomycetota</taxon>
        <taxon>Actinomycetes</taxon>
        <taxon>Mycobacteriales</taxon>
        <taxon>Mycobacteriaceae</taxon>
        <taxon>Mycobacteroides</taxon>
    </lineage>
</organism>
<name>A0A1S1LLA7_MYCCH</name>
<proteinExistence type="predicted"/>
<accession>A0A1S1LLA7</accession>
<dbReference type="EMBL" id="MLIQ01000042">
    <property type="protein sequence ID" value="OHU47384.1"/>
    <property type="molecule type" value="Genomic_DNA"/>
</dbReference>
<evidence type="ECO:0000313" key="2">
    <source>
        <dbReference type="Proteomes" id="UP000180043"/>
    </source>
</evidence>
<dbReference type="AlphaFoldDB" id="A0A1S1LLA7"/>
<sequence length="72" mass="7997">MSCLIDGNVWTDMAIAKHVDPSRDPRANEGMRVLVSAALGHLQRRGFAALVGQYGWQITEPGREAYALRSER</sequence>
<protein>
    <submittedName>
        <fullName evidence="1">Uncharacterized protein</fullName>
    </submittedName>
</protein>
<dbReference type="Proteomes" id="UP000180043">
    <property type="component" value="Unassembled WGS sequence"/>
</dbReference>
<comment type="caution">
    <text evidence="1">The sequence shown here is derived from an EMBL/GenBank/DDBJ whole genome shotgun (WGS) entry which is preliminary data.</text>
</comment>